<proteinExistence type="predicted"/>
<evidence type="ECO:0000313" key="3">
    <source>
        <dbReference type="Proteomes" id="UP000430021"/>
    </source>
</evidence>
<dbReference type="Proteomes" id="UP000548685">
    <property type="component" value="Unassembled WGS sequence"/>
</dbReference>
<evidence type="ECO:0000313" key="2">
    <source>
        <dbReference type="EMBL" id="MXP39810.1"/>
    </source>
</evidence>
<dbReference type="AlphaFoldDB" id="A0A6I4ULI6"/>
<keyword evidence="4" id="KW-1185">Reference proteome</keyword>
<dbReference type="Proteomes" id="UP000430021">
    <property type="component" value="Unassembled WGS sequence"/>
</dbReference>
<dbReference type="EMBL" id="WTYB01000004">
    <property type="protein sequence ID" value="MXP39810.1"/>
    <property type="molecule type" value="Genomic_DNA"/>
</dbReference>
<protein>
    <submittedName>
        <fullName evidence="2">Uncharacterized protein</fullName>
    </submittedName>
</protein>
<evidence type="ECO:0000313" key="4">
    <source>
        <dbReference type="Proteomes" id="UP000548685"/>
    </source>
</evidence>
<reference evidence="1 4" key="2">
    <citation type="submission" date="2020-08" db="EMBL/GenBank/DDBJ databases">
        <title>Genomic Encyclopedia of Type Strains, Phase IV (KMG-IV): sequencing the most valuable type-strain genomes for metagenomic binning, comparative biology and taxonomic classification.</title>
        <authorList>
            <person name="Goeker M."/>
        </authorList>
    </citation>
    <scope>NUCLEOTIDE SEQUENCE [LARGE SCALE GENOMIC DNA]</scope>
    <source>
        <strain evidence="1 4">DSM 8510</strain>
    </source>
</reference>
<evidence type="ECO:0000313" key="1">
    <source>
        <dbReference type="EMBL" id="MBB3777050.1"/>
    </source>
</evidence>
<dbReference type="RefSeq" id="WP_160761953.1">
    <property type="nucleotide sequence ID" value="NZ_BAAADZ010000001.1"/>
</dbReference>
<dbReference type="EMBL" id="JACICE010000004">
    <property type="protein sequence ID" value="MBB3777050.1"/>
    <property type="molecule type" value="Genomic_DNA"/>
</dbReference>
<comment type="caution">
    <text evidence="2">The sequence shown here is derived from an EMBL/GenBank/DDBJ whole genome shotgun (WGS) entry which is preliminary data.</text>
</comment>
<accession>A0A6I4ULI6</accession>
<organism evidence="2 3">
    <name type="scientific">Erythrobacter ramosus</name>
    <dbReference type="NCBI Taxonomy" id="35811"/>
    <lineage>
        <taxon>Bacteria</taxon>
        <taxon>Pseudomonadati</taxon>
        <taxon>Pseudomonadota</taxon>
        <taxon>Alphaproteobacteria</taxon>
        <taxon>Sphingomonadales</taxon>
        <taxon>Erythrobacteraceae</taxon>
        <taxon>Erythrobacter/Porphyrobacter group</taxon>
        <taxon>Erythrobacter</taxon>
    </lineage>
</organism>
<name>A0A6I4ULI6_9SPHN</name>
<dbReference type="OrthoDB" id="7849911at2"/>
<reference evidence="2 3" key="1">
    <citation type="submission" date="2019-12" db="EMBL/GenBank/DDBJ databases">
        <title>Genomic-based taxomic classification of the family Erythrobacteraceae.</title>
        <authorList>
            <person name="Xu L."/>
        </authorList>
    </citation>
    <scope>NUCLEOTIDE SEQUENCE [LARGE SCALE GENOMIC DNA]</scope>
    <source>
        <strain evidence="2 3">JCM 10282</strain>
    </source>
</reference>
<sequence length="128" mass="14176">MISWIAARKGRMETLTAEMIEAIALEFQSMPGDILKSYRDPPGRKPNERLLCLRDSIACIDDETLEALIRDVVDAAVFQMVYLMGASFKSGLDLAVNRGDERESLKGAVLHEDYRAHINPGGLPVKTA</sequence>
<gene>
    <name evidence="1" type="ORF">FHS52_003043</name>
    <name evidence="2" type="ORF">GRI59_14465</name>
</gene>